<dbReference type="PANTHER" id="PTHR42928">
    <property type="entry name" value="TRICARBOXYLATE-BINDING PROTEIN"/>
    <property type="match status" value="1"/>
</dbReference>
<feature type="chain" id="PRO_5011579923" evidence="2">
    <location>
        <begin position="27"/>
        <end position="332"/>
    </location>
</feature>
<evidence type="ECO:0000313" key="3">
    <source>
        <dbReference type="EMBL" id="SDC50279.1"/>
    </source>
</evidence>
<keyword evidence="4" id="KW-1185">Reference proteome</keyword>
<dbReference type="AlphaFoldDB" id="A0A1G6M451"/>
<dbReference type="Proteomes" id="UP000198925">
    <property type="component" value="Unassembled WGS sequence"/>
</dbReference>
<dbReference type="PANTHER" id="PTHR42928:SF1">
    <property type="entry name" value="BLR4371 PROTEIN"/>
    <property type="match status" value="1"/>
</dbReference>
<organism evidence="3 4">
    <name type="scientific">Belnapia rosea</name>
    <dbReference type="NCBI Taxonomy" id="938405"/>
    <lineage>
        <taxon>Bacteria</taxon>
        <taxon>Pseudomonadati</taxon>
        <taxon>Pseudomonadota</taxon>
        <taxon>Alphaproteobacteria</taxon>
        <taxon>Acetobacterales</taxon>
        <taxon>Roseomonadaceae</taxon>
        <taxon>Belnapia</taxon>
    </lineage>
</organism>
<dbReference type="Gene3D" id="3.40.190.10">
    <property type="entry name" value="Periplasmic binding protein-like II"/>
    <property type="match status" value="1"/>
</dbReference>
<gene>
    <name evidence="3" type="ORF">SAMN04487779_10011095</name>
</gene>
<dbReference type="STRING" id="938405.SAMN02927895_01604"/>
<keyword evidence="2" id="KW-0732">Signal</keyword>
<dbReference type="Gene3D" id="3.40.190.150">
    <property type="entry name" value="Bordetella uptake gene, domain 1"/>
    <property type="match status" value="1"/>
</dbReference>
<dbReference type="CDD" id="cd07012">
    <property type="entry name" value="PBP2_Bug_TTT"/>
    <property type="match status" value="1"/>
</dbReference>
<dbReference type="InterPro" id="IPR042100">
    <property type="entry name" value="Bug_dom1"/>
</dbReference>
<dbReference type="RefSeq" id="WP_090661168.1">
    <property type="nucleotide sequence ID" value="NZ_FMZX01000001.1"/>
</dbReference>
<evidence type="ECO:0000313" key="4">
    <source>
        <dbReference type="Proteomes" id="UP000198925"/>
    </source>
</evidence>
<evidence type="ECO:0000256" key="2">
    <source>
        <dbReference type="SAM" id="SignalP"/>
    </source>
</evidence>
<feature type="signal peptide" evidence="2">
    <location>
        <begin position="1"/>
        <end position="26"/>
    </location>
</feature>
<dbReference type="EMBL" id="FMZX01000001">
    <property type="protein sequence ID" value="SDC50279.1"/>
    <property type="molecule type" value="Genomic_DNA"/>
</dbReference>
<name>A0A1G6M451_9PROT</name>
<proteinExistence type="inferred from homology"/>
<dbReference type="PROSITE" id="PS51318">
    <property type="entry name" value="TAT"/>
    <property type="match status" value="1"/>
</dbReference>
<reference evidence="3 4" key="1">
    <citation type="submission" date="2016-10" db="EMBL/GenBank/DDBJ databases">
        <authorList>
            <person name="de Groot N.N."/>
        </authorList>
    </citation>
    <scope>NUCLEOTIDE SEQUENCE [LARGE SCALE GENOMIC DNA]</scope>
    <source>
        <strain evidence="3 4">CPCC 100156</strain>
    </source>
</reference>
<dbReference type="InterPro" id="IPR006311">
    <property type="entry name" value="TAT_signal"/>
</dbReference>
<keyword evidence="3" id="KW-0675">Receptor</keyword>
<comment type="similarity">
    <text evidence="1">Belongs to the UPF0065 (bug) family.</text>
</comment>
<dbReference type="Pfam" id="PF03401">
    <property type="entry name" value="TctC"/>
    <property type="match status" value="1"/>
</dbReference>
<sequence>MTLMGCSRRSLLIGAGAAVLATPALAQRAWEPTRPVQFIVPAGTGGGADQMARVIQGIVSKHKLMRQPMVVVNKAGGAGAEGFLEAKGARGNPHMIVITLSNLFTTPLATGVPFSWGDLTPVAMLALDEFVLWVNAESPWKTAQEFIAAAKQERLKLGGTGSKQEDQIIGVAMAKATGANLTYVPFRGGGEVAVQLVGRHIDASVNNPIEAVTHWRSGALRPLCVFDGQRLAGTEKITETASWSDIPTAKESGMDVEYLMLRGIFMPAGVQPAQLAFYEDLLGKVRETQEWRELMQQGAFNTTSLTGEAFRAWLTREEARHRGLMQEAGFVA</sequence>
<dbReference type="InterPro" id="IPR005064">
    <property type="entry name" value="BUG"/>
</dbReference>
<accession>A0A1G6M451</accession>
<evidence type="ECO:0000256" key="1">
    <source>
        <dbReference type="ARBA" id="ARBA00006987"/>
    </source>
</evidence>
<protein>
    <submittedName>
        <fullName evidence="3">Tripartite-type tricarboxylate transporter, receptor component TctC</fullName>
    </submittedName>
</protein>
<dbReference type="PIRSF" id="PIRSF017082">
    <property type="entry name" value="YflP"/>
    <property type="match status" value="1"/>
</dbReference>